<protein>
    <submittedName>
        <fullName evidence="1">Uncharacterized protein</fullName>
    </submittedName>
</protein>
<gene>
    <name evidence="1" type="ORF">C8F04DRAFT_1243594</name>
</gene>
<accession>A0AAD6RZH7</accession>
<proteinExistence type="predicted"/>
<dbReference type="Proteomes" id="UP001218188">
    <property type="component" value="Unassembled WGS sequence"/>
</dbReference>
<evidence type="ECO:0000313" key="1">
    <source>
        <dbReference type="EMBL" id="KAJ7018014.1"/>
    </source>
</evidence>
<sequence>MLFLPPHLTSHRSPTLTVKLLMEPQNWYSMTSQLLREQSPSHWQSGYAEFLSLLHAAAAHLHKLLDCLSLYAYSPDFLPDSLDLHNMTMALRSLVSCSTQSPASGATSTPCTFDTILISVLQACANQDNEWEPWEPWELMQDWSFRHIQMSQDLQYVDRVGVPVRPSCHWPASMFVIPDHAHVLLQRLVYIVDYA</sequence>
<keyword evidence="2" id="KW-1185">Reference proteome</keyword>
<organism evidence="1 2">
    <name type="scientific">Mycena alexandri</name>
    <dbReference type="NCBI Taxonomy" id="1745969"/>
    <lineage>
        <taxon>Eukaryota</taxon>
        <taxon>Fungi</taxon>
        <taxon>Dikarya</taxon>
        <taxon>Basidiomycota</taxon>
        <taxon>Agaricomycotina</taxon>
        <taxon>Agaricomycetes</taxon>
        <taxon>Agaricomycetidae</taxon>
        <taxon>Agaricales</taxon>
        <taxon>Marasmiineae</taxon>
        <taxon>Mycenaceae</taxon>
        <taxon>Mycena</taxon>
    </lineage>
</organism>
<dbReference type="AlphaFoldDB" id="A0AAD6RZH7"/>
<name>A0AAD6RZH7_9AGAR</name>
<dbReference type="EMBL" id="JARJCM010000366">
    <property type="protein sequence ID" value="KAJ7018014.1"/>
    <property type="molecule type" value="Genomic_DNA"/>
</dbReference>
<evidence type="ECO:0000313" key="2">
    <source>
        <dbReference type="Proteomes" id="UP001218188"/>
    </source>
</evidence>
<comment type="caution">
    <text evidence="1">The sequence shown here is derived from an EMBL/GenBank/DDBJ whole genome shotgun (WGS) entry which is preliminary data.</text>
</comment>
<reference evidence="1" key="1">
    <citation type="submission" date="2023-03" db="EMBL/GenBank/DDBJ databases">
        <title>Massive genome expansion in bonnet fungi (Mycena s.s.) driven by repeated elements and novel gene families across ecological guilds.</title>
        <authorList>
            <consortium name="Lawrence Berkeley National Laboratory"/>
            <person name="Harder C.B."/>
            <person name="Miyauchi S."/>
            <person name="Viragh M."/>
            <person name="Kuo A."/>
            <person name="Thoen E."/>
            <person name="Andreopoulos B."/>
            <person name="Lu D."/>
            <person name="Skrede I."/>
            <person name="Drula E."/>
            <person name="Henrissat B."/>
            <person name="Morin E."/>
            <person name="Kohler A."/>
            <person name="Barry K."/>
            <person name="LaButti K."/>
            <person name="Morin E."/>
            <person name="Salamov A."/>
            <person name="Lipzen A."/>
            <person name="Mereny Z."/>
            <person name="Hegedus B."/>
            <person name="Baldrian P."/>
            <person name="Stursova M."/>
            <person name="Weitz H."/>
            <person name="Taylor A."/>
            <person name="Grigoriev I.V."/>
            <person name="Nagy L.G."/>
            <person name="Martin F."/>
            <person name="Kauserud H."/>
        </authorList>
    </citation>
    <scope>NUCLEOTIDE SEQUENCE</scope>
    <source>
        <strain evidence="1">CBHHK200</strain>
    </source>
</reference>